<evidence type="ECO:0000256" key="9">
    <source>
        <dbReference type="ARBA" id="ARBA00023136"/>
    </source>
</evidence>
<feature type="transmembrane region" description="Helical" evidence="13">
    <location>
        <begin position="267"/>
        <end position="292"/>
    </location>
</feature>
<dbReference type="InterPro" id="IPR003594">
    <property type="entry name" value="HATPase_dom"/>
</dbReference>
<dbReference type="InterPro" id="IPR001789">
    <property type="entry name" value="Sig_transdc_resp-reg_receiver"/>
</dbReference>
<dbReference type="Pfam" id="PF13416">
    <property type="entry name" value="SBP_bac_8"/>
    <property type="match status" value="1"/>
</dbReference>
<keyword evidence="7 13" id="KW-1133">Transmembrane helix</keyword>
<dbReference type="PROSITE" id="PS50110">
    <property type="entry name" value="RESPONSE_REGULATORY"/>
    <property type="match status" value="1"/>
</dbReference>
<dbReference type="GO" id="GO:0003700">
    <property type="term" value="F:DNA-binding transcription factor activity"/>
    <property type="evidence" value="ECO:0007669"/>
    <property type="project" value="InterPro"/>
</dbReference>
<dbReference type="Pfam" id="PF02518">
    <property type="entry name" value="HATPase_c"/>
    <property type="match status" value="1"/>
</dbReference>
<dbReference type="EMBL" id="AOFI03000010">
    <property type="protein sequence ID" value="KAF4324973.1"/>
    <property type="molecule type" value="Genomic_DNA"/>
</dbReference>
<dbReference type="SUPFAM" id="SSF52172">
    <property type="entry name" value="CheY-like"/>
    <property type="match status" value="1"/>
</dbReference>
<dbReference type="SMART" id="SM00304">
    <property type="entry name" value="HAMP"/>
    <property type="match status" value="1"/>
</dbReference>
<feature type="coiled-coil region" evidence="12">
    <location>
        <begin position="338"/>
        <end position="365"/>
    </location>
</feature>
<evidence type="ECO:0000256" key="11">
    <source>
        <dbReference type="PROSITE-ProRule" id="PRU00169"/>
    </source>
</evidence>
<feature type="domain" description="HAMP" evidence="16">
    <location>
        <begin position="291"/>
        <end position="343"/>
    </location>
</feature>
<organism evidence="18 19">
    <name type="scientific">Phytophthora kernoviae 00238/432</name>
    <dbReference type="NCBI Taxonomy" id="1284355"/>
    <lineage>
        <taxon>Eukaryota</taxon>
        <taxon>Sar</taxon>
        <taxon>Stramenopiles</taxon>
        <taxon>Oomycota</taxon>
        <taxon>Peronosporomycetes</taxon>
        <taxon>Peronosporales</taxon>
        <taxon>Peronosporaceae</taxon>
        <taxon>Phytophthora</taxon>
    </lineage>
</organism>
<keyword evidence="3 11" id="KW-0597">Phosphoprotein</keyword>
<feature type="transmembrane region" description="Helical" evidence="13">
    <location>
        <begin position="1041"/>
        <end position="1058"/>
    </location>
</feature>
<keyword evidence="6" id="KW-0418">Kinase</keyword>
<gene>
    <name evidence="18" type="ORF">G195_001694</name>
</gene>
<feature type="domain" description="HTH araC/xylS-type" evidence="14">
    <location>
        <begin position="955"/>
        <end position="1044"/>
    </location>
</feature>
<comment type="caution">
    <text evidence="18">The sequence shown here is derived from an EMBL/GenBank/DDBJ whole genome shotgun (WGS) entry which is preliminary data.</text>
</comment>
<dbReference type="CDD" id="cd06261">
    <property type="entry name" value="TM_PBP2"/>
    <property type="match status" value="2"/>
</dbReference>
<dbReference type="CDD" id="cd17536">
    <property type="entry name" value="REC_YesN-like"/>
    <property type="match status" value="1"/>
</dbReference>
<dbReference type="GO" id="GO:0016020">
    <property type="term" value="C:membrane"/>
    <property type="evidence" value="ECO:0007669"/>
    <property type="project" value="UniProtKB-SubCell"/>
</dbReference>
<dbReference type="CDD" id="cd06225">
    <property type="entry name" value="HAMP"/>
    <property type="match status" value="1"/>
</dbReference>
<keyword evidence="10" id="KW-0804">Transcription</keyword>
<reference evidence="18" key="2">
    <citation type="submission" date="2020-02" db="EMBL/GenBank/DDBJ databases">
        <authorList>
            <person name="Studholme D.J."/>
        </authorList>
    </citation>
    <scope>NUCLEOTIDE SEQUENCE</scope>
    <source>
        <strain evidence="18">00238/432</strain>
    </source>
</reference>
<evidence type="ECO:0000313" key="19">
    <source>
        <dbReference type="Proteomes" id="UP000702964"/>
    </source>
</evidence>
<evidence type="ECO:0008006" key="20">
    <source>
        <dbReference type="Google" id="ProtNLM"/>
    </source>
</evidence>
<keyword evidence="5 13" id="KW-0812">Transmembrane</keyword>
<evidence type="ECO:0000259" key="15">
    <source>
        <dbReference type="PROSITE" id="PS50110"/>
    </source>
</evidence>
<evidence type="ECO:0000259" key="17">
    <source>
        <dbReference type="PROSITE" id="PS50928"/>
    </source>
</evidence>
<dbReference type="InterPro" id="IPR003660">
    <property type="entry name" value="HAMP_dom"/>
</dbReference>
<evidence type="ECO:0000256" key="8">
    <source>
        <dbReference type="ARBA" id="ARBA00023015"/>
    </source>
</evidence>
<dbReference type="InterPro" id="IPR035906">
    <property type="entry name" value="MetI-like_sf"/>
</dbReference>
<dbReference type="PANTHER" id="PTHR42713">
    <property type="entry name" value="HISTIDINE KINASE-RELATED"/>
    <property type="match status" value="1"/>
</dbReference>
<evidence type="ECO:0000256" key="3">
    <source>
        <dbReference type="ARBA" id="ARBA00022553"/>
    </source>
</evidence>
<dbReference type="GO" id="GO:0055085">
    <property type="term" value="P:transmembrane transport"/>
    <property type="evidence" value="ECO:0007669"/>
    <property type="project" value="InterPro"/>
</dbReference>
<reference evidence="18" key="1">
    <citation type="journal article" date="2015" name="Genom Data">
        <title>Draft genome sequences of Phytophthora kernoviae and Phytophthora ramorum lineage EU2 from Scotland.</title>
        <authorList>
            <person name="Sambles C."/>
            <person name="Schlenzig A."/>
            <person name="O'Neill P."/>
            <person name="Grant M."/>
            <person name="Studholme D.J."/>
        </authorList>
    </citation>
    <scope>NUCLEOTIDE SEQUENCE</scope>
    <source>
        <strain evidence="18">00238/432</strain>
    </source>
</reference>
<proteinExistence type="predicted"/>
<dbReference type="SUPFAM" id="SSF55874">
    <property type="entry name" value="ATPase domain of HSP90 chaperone/DNA topoisomerase II/histidine kinase"/>
    <property type="match status" value="1"/>
</dbReference>
<feature type="domain" description="ABC transmembrane type-1" evidence="17">
    <location>
        <begin position="1033"/>
        <end position="1282"/>
    </location>
</feature>
<evidence type="ECO:0000256" key="13">
    <source>
        <dbReference type="SAM" id="Phobius"/>
    </source>
</evidence>
<evidence type="ECO:0000256" key="10">
    <source>
        <dbReference type="ARBA" id="ARBA00023163"/>
    </source>
</evidence>
<dbReference type="GO" id="GO:0000155">
    <property type="term" value="F:phosphorelay sensor kinase activity"/>
    <property type="evidence" value="ECO:0007669"/>
    <property type="project" value="InterPro"/>
</dbReference>
<feature type="modified residue" description="4-aspartylphosphate" evidence="11">
    <location>
        <position position="591"/>
    </location>
</feature>
<evidence type="ECO:0000313" key="18">
    <source>
        <dbReference type="EMBL" id="KAF4324973.1"/>
    </source>
</evidence>
<dbReference type="PANTHER" id="PTHR42713:SF2">
    <property type="entry name" value="TWO-COMPONENT SENSOR KINASE YESM"/>
    <property type="match status" value="1"/>
</dbReference>
<dbReference type="Gene3D" id="6.10.340.10">
    <property type="match status" value="1"/>
</dbReference>
<dbReference type="GO" id="GO:0043565">
    <property type="term" value="F:sequence-specific DNA binding"/>
    <property type="evidence" value="ECO:0007669"/>
    <property type="project" value="InterPro"/>
</dbReference>
<dbReference type="Pfam" id="PF00672">
    <property type="entry name" value="HAMP"/>
    <property type="match status" value="1"/>
</dbReference>
<dbReference type="InterPro" id="IPR006059">
    <property type="entry name" value="SBP"/>
</dbReference>
<keyword evidence="4" id="KW-0808">Transferase</keyword>
<dbReference type="Pfam" id="PF12833">
    <property type="entry name" value="HTH_18"/>
    <property type="match status" value="1"/>
</dbReference>
<dbReference type="PROSITE" id="PS50885">
    <property type="entry name" value="HAMP"/>
    <property type="match status" value="1"/>
</dbReference>
<dbReference type="Proteomes" id="UP000702964">
    <property type="component" value="Unassembled WGS sequence"/>
</dbReference>
<dbReference type="InterPro" id="IPR011006">
    <property type="entry name" value="CheY-like_superfamily"/>
</dbReference>
<feature type="transmembrane region" description="Helical" evidence="13">
    <location>
        <begin position="1512"/>
        <end position="1531"/>
    </location>
</feature>
<dbReference type="Pfam" id="PF00072">
    <property type="entry name" value="Response_reg"/>
    <property type="match status" value="1"/>
</dbReference>
<keyword evidence="9 13" id="KW-0472">Membrane</keyword>
<evidence type="ECO:0000256" key="12">
    <source>
        <dbReference type="SAM" id="Coils"/>
    </source>
</evidence>
<dbReference type="Gene3D" id="1.10.10.60">
    <property type="entry name" value="Homeodomain-like"/>
    <property type="match status" value="2"/>
</dbReference>
<dbReference type="SUPFAM" id="SSF53850">
    <property type="entry name" value="Periplasmic binding protein-like II"/>
    <property type="match status" value="1"/>
</dbReference>
<dbReference type="SUPFAM" id="SSF158472">
    <property type="entry name" value="HAMP domain-like"/>
    <property type="match status" value="1"/>
</dbReference>
<dbReference type="Gene3D" id="3.40.190.10">
    <property type="entry name" value="Periplasmic binding protein-like II"/>
    <property type="match status" value="2"/>
</dbReference>
<dbReference type="InterPro" id="IPR010559">
    <property type="entry name" value="Sig_transdc_His_kin_internal"/>
</dbReference>
<dbReference type="Gene3D" id="3.40.50.2300">
    <property type="match status" value="1"/>
</dbReference>
<evidence type="ECO:0000256" key="4">
    <source>
        <dbReference type="ARBA" id="ARBA00022679"/>
    </source>
</evidence>
<dbReference type="InterPro" id="IPR009057">
    <property type="entry name" value="Homeodomain-like_sf"/>
</dbReference>
<keyword evidence="8" id="KW-0805">Transcription regulation</keyword>
<evidence type="ECO:0000256" key="1">
    <source>
        <dbReference type="ARBA" id="ARBA00004141"/>
    </source>
</evidence>
<dbReference type="InterPro" id="IPR051552">
    <property type="entry name" value="HptR"/>
</dbReference>
<dbReference type="GO" id="GO:0005737">
    <property type="term" value="C:cytoplasm"/>
    <property type="evidence" value="ECO:0007669"/>
    <property type="project" value="UniProtKB-SubCell"/>
</dbReference>
<accession>A0A8J4STB7</accession>
<evidence type="ECO:0000259" key="14">
    <source>
        <dbReference type="PROSITE" id="PS01124"/>
    </source>
</evidence>
<sequence>MIPVLIIGLAVTGYFRKQALDNAIGQTINNVEKVKSQTATLLRVPTDISNILMFNNELKEIVNKRYQSVVELTSAYLAYKDFQEYKRLYREVAGIRFYSTNPTLINNLEFIPVDEQTQESYWYQKALKTTSIGWFYIPDKGDNPVHKLSLVRKVPFAEYRTEGVLMIVINQDELNGLLRQEPFETLITDEQGYVVAAKNTDLVGKTLDELDFGVDLQNQAKGTIEADFQGEPSNIVIDEISPGSSMNSLKIISVFATKNIVKDANTISMIGMLFITLVLVIALLLVYIISFLTSNRLLRLSKHLNKLALGDLNVTSRIDGNDEIGQLSRQFNYMVKSINELMTQVVEATEQNNQLEIAQKEIKLKMMASQINPHFLFNALESIRMKAHIKGEAEIANIVRLLGKLMRKSLEIGSGKTTFRAELEMVRSYLEIQKFRYGDRLAFQIHIDPEVEKMYIPPLIIQPLVENAIVHGLENKEGTVRVNINIRLVEDVVQVRVDDDGAGITPERLAEVMQFICGPEEQEKSRIGMRNQEETSMYKVFLVDDEPSIREGLTTIIDWEQYGFQVISTAASGREAITRFEELQPDLTIIDIRMPGMTGLDVIEEVRQTHPGSHFLILSGYADFDYAKKAISFGVDGYLLKPVDEEEIISELERISVMLKRERETLARHAGEDTAYREHQIEALLFDSLEGAGTMEANALGLNWSQYQVVLLEMHAEPDLQRGSVVKRRLAEAFDQKDRGIVFSFHSGLGLLCKEPILTVLSAQSLYDELKGMLEEWNIHMYAAAGQPVNSTADIAHSYNQANGVLGRRFLFAEQRVMLWNEEENSEGVSGPVVALGEQSGEPDEAELADKLYYALDIRSSESVMRVLTEMEERLVPHHQTEQAIKTAFSQVFSLAINKLAAANQHMQSIMQEHSVLITEVYHQLTLLDLKGMAVEHLNRLIQRMGGGSKDTVLKQMIEFIRRNPGENLKLEVLAEVFNYNSSYLGKLFKNHTGEYFNAFLDKVRMEKAKELLDEGLKVHQVAARVGYANVDYFHGKFKNLMGLVIGFIVPIFFAILLNEMRGMFFKRAVQTVSYLPHFVSWVVVAGIITKMLSTDGGIINDILVNLNIIDQPIQFMAKGNLFWYIVTASDMWKETGWNAIIYLAAITGIDQELYEASRVDGANRWRQMWHITLPGIRTTISVLFIMSIGHLISIGFEKQFLLGNSLVTDYSEVLDLYALNYGLNMGRFSYGTAIGIFNSVGGDDIMANKAFNATRGDKLFDIFNILAMTLVLIVTLYPFLNVLAISLNNSTDTVRGGIYLWPREFTLQNYKTIFQYEGLLQGLQISILRTIVGTLLGLISSSMIAFTLSRPDFKLRKFVSTTLALTMYFSGGLIPVYILMRDLNLIGTFWVYVLPGMISAFNVFIIRSFIDGLPYALQESAKLDGANDFKIYYKIILPLCKPVLATIALFLAVGQWNAWFDTYLYNGSKAHLTTLQYELMKVLQSTQQGSGAGRNANDMAQQMTQISPESIKMAITIVVTVPILIVYPFLQKYFVGGMTLGADKVSLMAASGDYPDIVSPKGELSKLVDAGAMVDLTDLIEQYAPNLKKLYDQKYFDAGGGFGIQQRVLKELGYPEVRTLQDYENVLKAYKEKHPTIDGQPTIPLSLDADDWRIMITVTNPAFFATGAPDDGEYYIDPETYEASLHYKRPEEKEYFRWLNHMYAEGLLDQDSFVQKTDQYKSKIASGRVLGVIDQDWGYSDAENALKAAGKDEATYSHFPVTLSKDIKDHSFQDPGFVSGWGVGITTSNPDPVRTIKFFDYLASEEGQVLMNWGIEGKQYEVKDGKRVIPADVLDQKTNNAAVFQKETGIGLYTNMSGHYGDGVKDSTDNYYTTNFPEQIVAAYSDAEKETLKAYGATTWKDLFPSEDEFPVKPWGAAYNMPTPGDSNYNVIFQKTQDIIRKRIPEAILSSPEQFDAIYDGMIAELNKAGAEDMEKQYTELVQSRVQLWSGEESE</sequence>
<dbReference type="Gene3D" id="1.10.3720.10">
    <property type="entry name" value="MetI-like"/>
    <property type="match status" value="2"/>
</dbReference>
<evidence type="ECO:0000256" key="5">
    <source>
        <dbReference type="ARBA" id="ARBA00022692"/>
    </source>
</evidence>
<dbReference type="SUPFAM" id="SSF161098">
    <property type="entry name" value="MetI-like"/>
    <property type="match status" value="2"/>
</dbReference>
<dbReference type="PROSITE" id="PS01124">
    <property type="entry name" value="HTH_ARAC_FAMILY_2"/>
    <property type="match status" value="1"/>
</dbReference>
<evidence type="ECO:0000256" key="2">
    <source>
        <dbReference type="ARBA" id="ARBA00004496"/>
    </source>
</evidence>
<dbReference type="InterPro" id="IPR018060">
    <property type="entry name" value="HTH_AraC"/>
</dbReference>
<feature type="transmembrane region" description="Helical" evidence="13">
    <location>
        <begin position="1391"/>
        <end position="1411"/>
    </location>
</feature>
<name>A0A8J4STB7_9STRA</name>
<feature type="domain" description="ABC transmembrane type-1" evidence="17">
    <location>
        <begin position="1324"/>
        <end position="1531"/>
    </location>
</feature>
<dbReference type="PROSITE" id="PS50928">
    <property type="entry name" value="ABC_TM1"/>
    <property type="match status" value="2"/>
</dbReference>
<feature type="transmembrane region" description="Helical" evidence="13">
    <location>
        <begin position="1260"/>
        <end position="1281"/>
    </location>
</feature>
<feature type="transmembrane region" description="Helical" evidence="13">
    <location>
        <begin position="1359"/>
        <end position="1379"/>
    </location>
</feature>
<feature type="domain" description="Response regulatory" evidence="15">
    <location>
        <begin position="539"/>
        <end position="656"/>
    </location>
</feature>
<dbReference type="SUPFAM" id="SSF46689">
    <property type="entry name" value="Homeodomain-like"/>
    <property type="match status" value="1"/>
</dbReference>
<evidence type="ECO:0000256" key="7">
    <source>
        <dbReference type="ARBA" id="ARBA00022989"/>
    </source>
</evidence>
<keyword evidence="12" id="KW-0175">Coiled coil</keyword>
<evidence type="ECO:0000256" key="6">
    <source>
        <dbReference type="ARBA" id="ARBA00022777"/>
    </source>
</evidence>
<dbReference type="InterPro" id="IPR000515">
    <property type="entry name" value="MetI-like"/>
</dbReference>
<dbReference type="SMART" id="SM00448">
    <property type="entry name" value="REC"/>
    <property type="match status" value="1"/>
</dbReference>
<dbReference type="SMART" id="SM00342">
    <property type="entry name" value="HTH_ARAC"/>
    <property type="match status" value="1"/>
</dbReference>
<evidence type="ECO:0000259" key="16">
    <source>
        <dbReference type="PROSITE" id="PS50885"/>
    </source>
</evidence>
<dbReference type="Gene3D" id="3.30.565.10">
    <property type="entry name" value="Histidine kinase-like ATPase, C-terminal domain"/>
    <property type="match status" value="1"/>
</dbReference>
<feature type="transmembrane region" description="Helical" evidence="13">
    <location>
        <begin position="1328"/>
        <end position="1347"/>
    </location>
</feature>
<comment type="subcellular location">
    <subcellularLocation>
        <location evidence="2">Cytoplasm</location>
    </subcellularLocation>
    <subcellularLocation>
        <location evidence="1">Membrane</location>
        <topology evidence="1">Multi-pass membrane protein</topology>
    </subcellularLocation>
</comment>
<protein>
    <recommendedName>
        <fullName evidence="20">Histidine kinase</fullName>
    </recommendedName>
</protein>
<dbReference type="Pfam" id="PF00528">
    <property type="entry name" value="BPD_transp_1"/>
    <property type="match status" value="2"/>
</dbReference>
<dbReference type="Pfam" id="PF06580">
    <property type="entry name" value="His_kinase"/>
    <property type="match status" value="1"/>
</dbReference>
<dbReference type="CDD" id="cd13582">
    <property type="entry name" value="PBP2_AlgQ_like_3"/>
    <property type="match status" value="1"/>
</dbReference>
<feature type="transmembrane region" description="Helical" evidence="13">
    <location>
        <begin position="1432"/>
        <end position="1454"/>
    </location>
</feature>
<feature type="transmembrane region" description="Helical" evidence="13">
    <location>
        <begin position="1175"/>
        <end position="1197"/>
    </location>
</feature>
<dbReference type="InterPro" id="IPR036890">
    <property type="entry name" value="HATPase_C_sf"/>
</dbReference>